<dbReference type="PRINTS" id="PR00449">
    <property type="entry name" value="RASTRNSFRMNG"/>
</dbReference>
<dbReference type="Gene3D" id="1.25.40.20">
    <property type="entry name" value="Ankyrin repeat-containing domain"/>
    <property type="match status" value="8"/>
</dbReference>
<dbReference type="Pfam" id="PF08477">
    <property type="entry name" value="Roc"/>
    <property type="match status" value="1"/>
</dbReference>
<dbReference type="EMBL" id="SPLM01000001">
    <property type="protein sequence ID" value="TMW69647.1"/>
    <property type="molecule type" value="Genomic_DNA"/>
</dbReference>
<dbReference type="SUPFAM" id="SSF52540">
    <property type="entry name" value="P-loop containing nucleoside triphosphate hydrolases"/>
    <property type="match status" value="1"/>
</dbReference>
<feature type="repeat" description="ANK" evidence="3">
    <location>
        <begin position="430"/>
        <end position="462"/>
    </location>
</feature>
<feature type="repeat" description="ANK" evidence="3">
    <location>
        <begin position="100"/>
        <end position="132"/>
    </location>
</feature>
<dbReference type="InterPro" id="IPR002110">
    <property type="entry name" value="Ankyrin_rpt"/>
</dbReference>
<evidence type="ECO:0000256" key="1">
    <source>
        <dbReference type="ARBA" id="ARBA00022737"/>
    </source>
</evidence>
<dbReference type="Gene3D" id="3.40.50.300">
    <property type="entry name" value="P-loop containing nucleotide triphosphate hydrolases"/>
    <property type="match status" value="1"/>
</dbReference>
<proteinExistence type="predicted"/>
<feature type="repeat" description="ANK" evidence="3">
    <location>
        <begin position="133"/>
        <end position="165"/>
    </location>
</feature>
<keyword evidence="5" id="KW-1185">Reference proteome</keyword>
<feature type="repeat" description="ANK" evidence="3">
    <location>
        <begin position="34"/>
        <end position="66"/>
    </location>
</feature>
<feature type="repeat" description="ANK" evidence="3">
    <location>
        <begin position="397"/>
        <end position="429"/>
    </location>
</feature>
<feature type="repeat" description="ANK" evidence="3">
    <location>
        <begin position="298"/>
        <end position="330"/>
    </location>
</feature>
<organism evidence="4 5">
    <name type="scientific">Pythium oligandrum</name>
    <name type="common">Mycoparasitic fungus</name>
    <dbReference type="NCBI Taxonomy" id="41045"/>
    <lineage>
        <taxon>Eukaryota</taxon>
        <taxon>Sar</taxon>
        <taxon>Stramenopiles</taxon>
        <taxon>Oomycota</taxon>
        <taxon>Peronosporomycetes</taxon>
        <taxon>Pythiales</taxon>
        <taxon>Pythiaceae</taxon>
        <taxon>Pythium</taxon>
    </lineage>
</organism>
<feature type="repeat" description="ANK" evidence="3">
    <location>
        <begin position="559"/>
        <end position="591"/>
    </location>
</feature>
<evidence type="ECO:0000313" key="4">
    <source>
        <dbReference type="EMBL" id="TMW69647.1"/>
    </source>
</evidence>
<dbReference type="SMART" id="SM00248">
    <property type="entry name" value="ANK"/>
    <property type="match status" value="23"/>
</dbReference>
<keyword evidence="1" id="KW-0677">Repeat</keyword>
<feature type="repeat" description="ANK" evidence="3">
    <location>
        <begin position="526"/>
        <end position="558"/>
    </location>
</feature>
<feature type="repeat" description="ANK" evidence="3">
    <location>
        <begin position="199"/>
        <end position="231"/>
    </location>
</feature>
<evidence type="ECO:0000256" key="2">
    <source>
        <dbReference type="ARBA" id="ARBA00023043"/>
    </source>
</evidence>
<dbReference type="Pfam" id="PF12796">
    <property type="entry name" value="Ank_2"/>
    <property type="match status" value="7"/>
</dbReference>
<feature type="repeat" description="ANK" evidence="3">
    <location>
        <begin position="166"/>
        <end position="198"/>
    </location>
</feature>
<feature type="repeat" description="ANK" evidence="3">
    <location>
        <begin position="682"/>
        <end position="714"/>
    </location>
</feature>
<feature type="repeat" description="ANK" evidence="3">
    <location>
        <begin position="781"/>
        <end position="813"/>
    </location>
</feature>
<feature type="repeat" description="ANK" evidence="3">
    <location>
        <begin position="331"/>
        <end position="363"/>
    </location>
</feature>
<dbReference type="OrthoDB" id="194358at2759"/>
<dbReference type="Pfam" id="PF13637">
    <property type="entry name" value="Ank_4"/>
    <property type="match status" value="1"/>
</dbReference>
<dbReference type="InterPro" id="IPR036770">
    <property type="entry name" value="Ankyrin_rpt-contain_sf"/>
</dbReference>
<dbReference type="Pfam" id="PF00023">
    <property type="entry name" value="Ank"/>
    <property type="match status" value="2"/>
</dbReference>
<dbReference type="PROSITE" id="PS50297">
    <property type="entry name" value="ANK_REP_REGION"/>
    <property type="match status" value="21"/>
</dbReference>
<feature type="repeat" description="ANK" evidence="3">
    <location>
        <begin position="265"/>
        <end position="297"/>
    </location>
</feature>
<dbReference type="PRINTS" id="PR01415">
    <property type="entry name" value="ANKYRIN"/>
</dbReference>
<feature type="repeat" description="ANK" evidence="3">
    <location>
        <begin position="649"/>
        <end position="681"/>
    </location>
</feature>
<evidence type="ECO:0000313" key="5">
    <source>
        <dbReference type="Proteomes" id="UP000794436"/>
    </source>
</evidence>
<name>A0A8K1FS43_PYTOL</name>
<dbReference type="InterPro" id="IPR027417">
    <property type="entry name" value="P-loop_NTPase"/>
</dbReference>
<feature type="repeat" description="ANK" evidence="3">
    <location>
        <begin position="748"/>
        <end position="780"/>
    </location>
</feature>
<accession>A0A8K1FS43</accession>
<dbReference type="Proteomes" id="UP000794436">
    <property type="component" value="Unassembled WGS sequence"/>
</dbReference>
<feature type="repeat" description="ANK" evidence="3">
    <location>
        <begin position="67"/>
        <end position="99"/>
    </location>
</feature>
<evidence type="ECO:0008006" key="6">
    <source>
        <dbReference type="Google" id="ProtNLM"/>
    </source>
</evidence>
<gene>
    <name evidence="4" type="ORF">Poli38472_001803</name>
</gene>
<feature type="repeat" description="ANK" evidence="3">
    <location>
        <begin position="364"/>
        <end position="396"/>
    </location>
</feature>
<dbReference type="SUPFAM" id="SSF48403">
    <property type="entry name" value="Ankyrin repeat"/>
    <property type="match status" value="3"/>
</dbReference>
<feature type="repeat" description="ANK" evidence="3">
    <location>
        <begin position="232"/>
        <end position="264"/>
    </location>
</feature>
<feature type="repeat" description="ANK" evidence="3">
    <location>
        <begin position="493"/>
        <end position="525"/>
    </location>
</feature>
<comment type="caution">
    <text evidence="4">The sequence shown here is derived from an EMBL/GenBank/DDBJ whole genome shotgun (WGS) entry which is preliminary data.</text>
</comment>
<feature type="repeat" description="ANK" evidence="3">
    <location>
        <begin position="592"/>
        <end position="616"/>
    </location>
</feature>
<evidence type="ECO:0000256" key="3">
    <source>
        <dbReference type="PROSITE-ProRule" id="PRU00023"/>
    </source>
</evidence>
<keyword evidence="2 3" id="KW-0040">ANK repeat</keyword>
<dbReference type="PANTHER" id="PTHR24173">
    <property type="entry name" value="ANKYRIN REPEAT CONTAINING"/>
    <property type="match status" value="1"/>
</dbReference>
<reference evidence="4" key="1">
    <citation type="submission" date="2019-03" db="EMBL/GenBank/DDBJ databases">
        <title>Long read genome sequence of the mycoparasitic Pythium oligandrum ATCC 38472 isolated from sugarbeet rhizosphere.</title>
        <authorList>
            <person name="Gaulin E."/>
        </authorList>
    </citation>
    <scope>NUCLEOTIDE SEQUENCE</scope>
    <source>
        <strain evidence="4">ATCC 38472_TT</strain>
    </source>
</reference>
<dbReference type="PROSITE" id="PS50088">
    <property type="entry name" value="ANK_REPEAT"/>
    <property type="match status" value="22"/>
</dbReference>
<dbReference type="PANTHER" id="PTHR24173:SF83">
    <property type="entry name" value="SOCS BOX DOMAIN-CONTAINING PROTEIN"/>
    <property type="match status" value="1"/>
</dbReference>
<sequence length="1996" mass="217778">MELLRAVQKGDVKQVERLLKRADVGKLLKATDCGGKTVLHVACSNGRLDVVKKLVAHGAALMAVDSNGETVLPVACEDAKANVVTFLLSQGLDVNAVDETKWSVLHSACDGGDLDIVKLLLAMGADLNALDEDEKTVLHAACQSGNEEVARYLLNRGLDPKAVDNDGYSVLHSACEGGDVDLVKLLLAKGVDINAKTKDGTTVLHTACEEGSSDVVMFLLERGMDVNAVNDEEYSVLHAACEGDDVDIVELLLDQGANLNAVDKDGKTVLHAACKGGDTDVVKFLLSRGLSPTSVDNDGYSALHSACEGGDIDVFKLLLKKGADLNAATKDGTTLLHTACEEGSDEVADSLIARGADVNAVDKEGNSVLHAACEGGDVVIVKKLVKKGASLNAVDEDGKTVLHFACKGGDKDVVQLLLTNGADLKAVDKNGFSVMHSACEGGDLDVVKLLVSKGVDLKAVAVDGRSVLHGASGVDVVKFLLESGLDVNSASETKWTPLHTACEECEADIVKVLLEAGADINAVDEDDFSVLHSACEGGDVQIIKMLVEKGANLKAVDSDGRTVLHIACNFGSVDAVKHLLELGVDINAVDNDGWSVLHFASESGNKALLELLMLKGLGRQESLRVVHSDQDGAAAATSPVFDAYTSSKDGQTVLHSAAKSGNVNVVNMLLSLGMDSNIVDNVGDTPLHAAASEGNAAVVQVLLNNGANASAANEDGYTVLQAAAVGGSIEAIEALLAHDADPCTLDNDGWNVLHFAAFNEETEALKFFLNRGMDANTSSNEGNTPVHAAARSHHYRGVDALIGKGCHLNLRNKSGKTPLNLCVQWHEEVAELYASDEGEDDFLSILQTAYSLMSRGATYEAVPGDFTPTSSKYQDQAKIVELCVKHWAEEQKRGKKTITQLPPEVFMRGVKAVQTYLDEINASSDSDLVLRRKVCVIGSSKTGKSSLIKSITTMEPILVAEEDRTIGVDLHHLEFVEVGDGTAPAKNHQITFWDFAGQDEYHVAHTLFFSRRTLYLLGIDTKAFAEVVDASRECDDDDEAEAMIDAFVKERVWRWFRLVFVRQPDAEFVLVATKVDALATEPQRVKELEGTLMGILQEYKSAFDREVNEEMKCLETRKESVYFTADESTLSARIDHLEHMRTRLNESLPTSWLPLDVTKANSIQDARFLIERVVTQSDRSFLMPDKYSRVLEKIQELREEPPHQSTKARIKQLIVPLPELREQLVQGVDDLEPEDCETILETLHDLGDILWYDRDGLGVLGDTVILSARLLIDLVRQIICHDPIKNVTKTRAGARVAKLIENMLVSGQVPHELMTTFTLWKSLEYPDQMVRFKKLLQHFQLAYPADMSSMEADSDLIVPTFWKLREEQMDVLELEPLGDKFRSSLPEPAGSSARVFHWEYDFHFEMVETLFEQLAVQSYSVFSKRTAARSCIESIPNAHYAIRLSLVKENGRQIIALEVAAVDATIAQEFLQKLYESLESVLADYPGITVTRYGVDEDGSRVRIDQVVDTVRAASPAKLQVLRSEHEWLPADLSWYKLPEEKQKSTVAPVKLLRNASLLLALNTKTKLSMPNAGPSRSWQNVLAKVSAQLSSTKLGDVESTPAMPAKLLKLPSGSFRRELRELVRGELDGVKNELKTKMDSVGDKLLQTSAGDGNHRDLPALWMVEYVQKPKARLILWILSEISGRCFHKPIEIAVSRQFLAKHGDKLQLGLSVFSSVLPDAPVVSVVKSALELASPELDNRLAQARSVHDLLGNLGLENGGTLNTSKQQPVSPAGMYGLLRALLKIHDPEFQPDKICDLAKLECGMVLLEGGYRWAHRHELLQAPDLYKLRVEYATDSVHSRGTGGVKLGSDLPGMCCLSDFRANGMGTDDSRLAYCTWEIVNASRSLLSAGETIQNPNDGDVQSWWQEAFVLSGMQSVHDLRDCELVVEVKRPSKLVLRSDRFVARGSVRLADVLPNDTNQVVDQFRIVVPLTKKDGSVTGASIECQLWGVGTK</sequence>
<feature type="repeat" description="ANK" evidence="3">
    <location>
        <begin position="715"/>
        <end position="747"/>
    </location>
</feature>
<protein>
    <recommendedName>
        <fullName evidence="6">Non-specific serine/threonine protein kinase</fullName>
    </recommendedName>
</protein>